<keyword evidence="10" id="KW-1185">Reference proteome</keyword>
<feature type="transmembrane region" description="Helical" evidence="7">
    <location>
        <begin position="255"/>
        <end position="276"/>
    </location>
</feature>
<feature type="transmembrane region" description="Helical" evidence="7">
    <location>
        <begin position="100"/>
        <end position="121"/>
    </location>
</feature>
<feature type="transmembrane region" description="Helical" evidence="7">
    <location>
        <begin position="192"/>
        <end position="217"/>
    </location>
</feature>
<feature type="transmembrane region" description="Helical" evidence="7">
    <location>
        <begin position="147"/>
        <end position="171"/>
    </location>
</feature>
<feature type="transmembrane region" description="Helical" evidence="7">
    <location>
        <begin position="288"/>
        <end position="307"/>
    </location>
</feature>
<name>A0ABR2VYL9_9FUNG</name>
<feature type="domain" description="Phosphatidic acid phosphatase type 2/haloperoxidase" evidence="8">
    <location>
        <begin position="197"/>
        <end position="334"/>
    </location>
</feature>
<accession>A0ABR2VYL9</accession>
<dbReference type="SUPFAM" id="SSF48317">
    <property type="entry name" value="Acid phosphatase/Vanadium-dependent haloperoxidase"/>
    <property type="match status" value="1"/>
</dbReference>
<dbReference type="PANTHER" id="PTHR10165:SF35">
    <property type="entry name" value="RE23632P"/>
    <property type="match status" value="1"/>
</dbReference>
<reference evidence="9 10" key="1">
    <citation type="submission" date="2023-04" db="EMBL/GenBank/DDBJ databases">
        <title>Genome of Basidiobolus ranarum AG-B5.</title>
        <authorList>
            <person name="Stajich J.E."/>
            <person name="Carter-House D."/>
            <person name="Gryganskyi A."/>
        </authorList>
    </citation>
    <scope>NUCLEOTIDE SEQUENCE [LARGE SCALE GENOMIC DNA]</scope>
    <source>
        <strain evidence="9 10">AG-B5</strain>
    </source>
</reference>
<dbReference type="CDD" id="cd03390">
    <property type="entry name" value="PAP2_containing_1_like"/>
    <property type="match status" value="1"/>
</dbReference>
<evidence type="ECO:0000256" key="3">
    <source>
        <dbReference type="ARBA" id="ARBA00022692"/>
    </source>
</evidence>
<gene>
    <name evidence="9" type="ORF">K7432_008406</name>
</gene>
<organism evidence="9 10">
    <name type="scientific">Basidiobolus ranarum</name>
    <dbReference type="NCBI Taxonomy" id="34480"/>
    <lineage>
        <taxon>Eukaryota</taxon>
        <taxon>Fungi</taxon>
        <taxon>Fungi incertae sedis</taxon>
        <taxon>Zoopagomycota</taxon>
        <taxon>Entomophthoromycotina</taxon>
        <taxon>Basidiobolomycetes</taxon>
        <taxon>Basidiobolales</taxon>
        <taxon>Basidiobolaceae</taxon>
        <taxon>Basidiobolus</taxon>
    </lineage>
</organism>
<dbReference type="Pfam" id="PF01569">
    <property type="entry name" value="PAP2"/>
    <property type="match status" value="1"/>
</dbReference>
<keyword evidence="3 7" id="KW-0812">Transmembrane</keyword>
<evidence type="ECO:0000256" key="4">
    <source>
        <dbReference type="ARBA" id="ARBA00022989"/>
    </source>
</evidence>
<proteinExistence type="inferred from homology"/>
<sequence length="367" mass="41106">MPPKPIQVPNSSTRESRSPYFNFDEQNGNTSVDNKKKSKISLQGSSNASVTGDIHTVEVEVPAVVEPFEEEQHSWEIRDEEKPKLVTGLSRLVAWWSWSYLADWILSIVIFVISIGLSYLAPFKREFSLQDLTIAHSPVDSESIPTFLLYFITLVLPLMVILTYHGFHAVYGPSGSRKRTELWPLAKIIHDLHNSVLGLFATVSLIALFTIVLQLAVGKLRPDFLYRCAWEEGTRSCTGDPQRILDGRKAFPSEYASYSFSGMSYVALYLAGKIGALSFNVPPHNHKFQGFVVTLIPLLIATYVALTRAQEHLNSLSDTLSGAILGLTMSYFVYHIYFHDVSGSRSAFPRRLKTDTKKSSKVSIVEP</sequence>
<protein>
    <recommendedName>
        <fullName evidence="8">Phosphatidic acid phosphatase type 2/haloperoxidase domain-containing protein</fullName>
    </recommendedName>
</protein>
<dbReference type="PANTHER" id="PTHR10165">
    <property type="entry name" value="LIPID PHOSPHATE PHOSPHATASE"/>
    <property type="match status" value="1"/>
</dbReference>
<dbReference type="Proteomes" id="UP001479436">
    <property type="component" value="Unassembled WGS sequence"/>
</dbReference>
<feature type="transmembrane region" description="Helical" evidence="7">
    <location>
        <begin position="319"/>
        <end position="338"/>
    </location>
</feature>
<evidence type="ECO:0000256" key="6">
    <source>
        <dbReference type="SAM" id="MobiDB-lite"/>
    </source>
</evidence>
<evidence type="ECO:0000259" key="8">
    <source>
        <dbReference type="SMART" id="SM00014"/>
    </source>
</evidence>
<comment type="similarity">
    <text evidence="2">Belongs to the PA-phosphatase related phosphoesterase family.</text>
</comment>
<evidence type="ECO:0000256" key="5">
    <source>
        <dbReference type="ARBA" id="ARBA00023136"/>
    </source>
</evidence>
<evidence type="ECO:0000313" key="9">
    <source>
        <dbReference type="EMBL" id="KAK9710468.1"/>
    </source>
</evidence>
<dbReference type="SMART" id="SM00014">
    <property type="entry name" value="acidPPc"/>
    <property type="match status" value="1"/>
</dbReference>
<feature type="region of interest" description="Disordered" evidence="6">
    <location>
        <begin position="1"/>
        <end position="38"/>
    </location>
</feature>
<dbReference type="EMBL" id="JASJQH010007340">
    <property type="protein sequence ID" value="KAK9710468.1"/>
    <property type="molecule type" value="Genomic_DNA"/>
</dbReference>
<comment type="caution">
    <text evidence="9">The sequence shown here is derived from an EMBL/GenBank/DDBJ whole genome shotgun (WGS) entry which is preliminary data.</text>
</comment>
<dbReference type="InterPro" id="IPR000326">
    <property type="entry name" value="PAP2/HPO"/>
</dbReference>
<evidence type="ECO:0000256" key="7">
    <source>
        <dbReference type="SAM" id="Phobius"/>
    </source>
</evidence>
<dbReference type="Gene3D" id="1.20.144.10">
    <property type="entry name" value="Phosphatidic acid phosphatase type 2/haloperoxidase"/>
    <property type="match status" value="1"/>
</dbReference>
<comment type="subcellular location">
    <subcellularLocation>
        <location evidence="1">Membrane</location>
        <topology evidence="1">Multi-pass membrane protein</topology>
    </subcellularLocation>
</comment>
<keyword evidence="5 7" id="KW-0472">Membrane</keyword>
<dbReference type="InterPro" id="IPR043216">
    <property type="entry name" value="PAP-like"/>
</dbReference>
<evidence type="ECO:0000256" key="1">
    <source>
        <dbReference type="ARBA" id="ARBA00004141"/>
    </source>
</evidence>
<evidence type="ECO:0000256" key="2">
    <source>
        <dbReference type="ARBA" id="ARBA00008816"/>
    </source>
</evidence>
<keyword evidence="4 7" id="KW-1133">Transmembrane helix</keyword>
<evidence type="ECO:0000313" key="10">
    <source>
        <dbReference type="Proteomes" id="UP001479436"/>
    </source>
</evidence>
<dbReference type="InterPro" id="IPR036938">
    <property type="entry name" value="PAP2/HPO_sf"/>
</dbReference>